<dbReference type="OrthoDB" id="9783876at2"/>
<dbReference type="EMBL" id="PIQF01000001">
    <property type="protein sequence ID" value="RUO78094.1"/>
    <property type="molecule type" value="Genomic_DNA"/>
</dbReference>
<dbReference type="SMART" id="SM00342">
    <property type="entry name" value="HTH_ARAC"/>
    <property type="match status" value="1"/>
</dbReference>
<reference evidence="5 6" key="1">
    <citation type="journal article" date="2011" name="Front. Microbiol.">
        <title>Genomic signatures of strain selection and enhancement in Bacillus atrophaeus var. globigii, a historical biowarfare simulant.</title>
        <authorList>
            <person name="Gibbons H.S."/>
            <person name="Broomall S.M."/>
            <person name="McNew L.A."/>
            <person name="Daligault H."/>
            <person name="Chapman C."/>
            <person name="Bruce D."/>
            <person name="Karavis M."/>
            <person name="Krepps M."/>
            <person name="McGregor P.A."/>
            <person name="Hong C."/>
            <person name="Park K.H."/>
            <person name="Akmal A."/>
            <person name="Feldman A."/>
            <person name="Lin J.S."/>
            <person name="Chang W.E."/>
            <person name="Higgs B.W."/>
            <person name="Demirev P."/>
            <person name="Lindquist J."/>
            <person name="Liem A."/>
            <person name="Fochler E."/>
            <person name="Read T.D."/>
            <person name="Tapia R."/>
            <person name="Johnson S."/>
            <person name="Bishop-Lilly K.A."/>
            <person name="Detter C."/>
            <person name="Han C."/>
            <person name="Sozhamannan S."/>
            <person name="Rosenzweig C.N."/>
            <person name="Skowronski E.W."/>
        </authorList>
    </citation>
    <scope>NUCLEOTIDE SEQUENCE [LARGE SCALE GENOMIC DNA]</scope>
    <source>
        <strain evidence="5 6">CL-SP19</strain>
    </source>
</reference>
<keyword evidence="3" id="KW-0804">Transcription</keyword>
<dbReference type="SUPFAM" id="SSF46689">
    <property type="entry name" value="Homeodomain-like"/>
    <property type="match status" value="1"/>
</dbReference>
<evidence type="ECO:0000259" key="4">
    <source>
        <dbReference type="PROSITE" id="PS01124"/>
    </source>
</evidence>
<dbReference type="Gene3D" id="1.10.10.60">
    <property type="entry name" value="Homeodomain-like"/>
    <property type="match status" value="2"/>
</dbReference>
<evidence type="ECO:0000256" key="1">
    <source>
        <dbReference type="ARBA" id="ARBA00023015"/>
    </source>
</evidence>
<evidence type="ECO:0000313" key="5">
    <source>
        <dbReference type="EMBL" id="RUO78094.1"/>
    </source>
</evidence>
<name>A0A432ZJN1_9GAMM</name>
<dbReference type="InterPro" id="IPR009057">
    <property type="entry name" value="Homeodomain-like_sf"/>
</dbReference>
<feature type="domain" description="HTH araC/xylS-type" evidence="4">
    <location>
        <begin position="203"/>
        <end position="304"/>
    </location>
</feature>
<dbReference type="PANTHER" id="PTHR46796:SF13">
    <property type="entry name" value="HTH-TYPE TRANSCRIPTIONAL ACTIVATOR RHAS"/>
    <property type="match status" value="1"/>
</dbReference>
<organism evidence="5 6">
    <name type="scientific">Idiomarina seosinensis</name>
    <dbReference type="NCBI Taxonomy" id="281739"/>
    <lineage>
        <taxon>Bacteria</taxon>
        <taxon>Pseudomonadati</taxon>
        <taxon>Pseudomonadota</taxon>
        <taxon>Gammaproteobacteria</taxon>
        <taxon>Alteromonadales</taxon>
        <taxon>Idiomarinaceae</taxon>
        <taxon>Idiomarina</taxon>
    </lineage>
</organism>
<dbReference type="PROSITE" id="PS01124">
    <property type="entry name" value="HTH_ARAC_FAMILY_2"/>
    <property type="match status" value="1"/>
</dbReference>
<sequence length="305" mass="33614">MSEKPEYTTKTTESVDELLNQVAQGTEFHFQSGLCGDWTLLAMEPDKAALHLITEGECWFGFPDSSAPVKKLTAGDIVFINQGISHFVSRSPVPNDVKASELPSFCQPQHSEGGVVCYDINSPSATTQSVFRLLPPWVILASQEQAQRLKSIITMIREETKSSAPGHQAIVQRLSDVLAIHLLRAVVSQGDGLQGPLAALQDRYLRPLVLAIIDEPGGEWSVNEMAEKAFLSTSAFADRCLKHTGLSPKKLVDQLRLQRARALLKNSDLPLELIAEQLGYQSATAFSRFFKKYANQSASEYRKSP</sequence>
<keyword evidence="1" id="KW-0805">Transcription regulation</keyword>
<evidence type="ECO:0000256" key="3">
    <source>
        <dbReference type="ARBA" id="ARBA00023163"/>
    </source>
</evidence>
<keyword evidence="2" id="KW-0238">DNA-binding</keyword>
<keyword evidence="6" id="KW-1185">Reference proteome</keyword>
<dbReference type="InterPro" id="IPR018060">
    <property type="entry name" value="HTH_AraC"/>
</dbReference>
<dbReference type="Proteomes" id="UP000287908">
    <property type="component" value="Unassembled WGS sequence"/>
</dbReference>
<dbReference type="GO" id="GO:0043565">
    <property type="term" value="F:sequence-specific DNA binding"/>
    <property type="evidence" value="ECO:0007669"/>
    <property type="project" value="InterPro"/>
</dbReference>
<proteinExistence type="predicted"/>
<dbReference type="InterPro" id="IPR050204">
    <property type="entry name" value="AraC_XylS_family_regulators"/>
</dbReference>
<dbReference type="PANTHER" id="PTHR46796">
    <property type="entry name" value="HTH-TYPE TRANSCRIPTIONAL ACTIVATOR RHAS-RELATED"/>
    <property type="match status" value="1"/>
</dbReference>
<accession>A0A432ZJN1</accession>
<dbReference type="Pfam" id="PF12833">
    <property type="entry name" value="HTH_18"/>
    <property type="match status" value="1"/>
</dbReference>
<dbReference type="Pfam" id="PF12852">
    <property type="entry name" value="Cupin_6"/>
    <property type="match status" value="1"/>
</dbReference>
<dbReference type="AlphaFoldDB" id="A0A432ZJN1"/>
<comment type="caution">
    <text evidence="5">The sequence shown here is derived from an EMBL/GenBank/DDBJ whole genome shotgun (WGS) entry which is preliminary data.</text>
</comment>
<evidence type="ECO:0000256" key="2">
    <source>
        <dbReference type="ARBA" id="ARBA00023125"/>
    </source>
</evidence>
<gene>
    <name evidence="5" type="ORF">CWI81_00425</name>
</gene>
<dbReference type="InterPro" id="IPR032783">
    <property type="entry name" value="AraC_lig"/>
</dbReference>
<evidence type="ECO:0000313" key="6">
    <source>
        <dbReference type="Proteomes" id="UP000287908"/>
    </source>
</evidence>
<protein>
    <recommendedName>
        <fullName evidence="4">HTH araC/xylS-type domain-containing protein</fullName>
    </recommendedName>
</protein>
<dbReference type="GO" id="GO:0003700">
    <property type="term" value="F:DNA-binding transcription factor activity"/>
    <property type="evidence" value="ECO:0007669"/>
    <property type="project" value="InterPro"/>
</dbReference>